<proteinExistence type="predicted"/>
<dbReference type="AlphaFoldDB" id="A0A2G9V3H5"/>
<dbReference type="OrthoDB" id="8947034at2759"/>
<feature type="compositionally biased region" description="Polar residues" evidence="1">
    <location>
        <begin position="144"/>
        <end position="173"/>
    </location>
</feature>
<protein>
    <submittedName>
        <fullName evidence="2">Uncharacterized protein</fullName>
    </submittedName>
</protein>
<feature type="region of interest" description="Disordered" evidence="1">
    <location>
        <begin position="132"/>
        <end position="173"/>
    </location>
</feature>
<keyword evidence="3" id="KW-1185">Reference proteome</keyword>
<gene>
    <name evidence="2" type="ORF">TELCIR_01428</name>
</gene>
<dbReference type="EMBL" id="KZ345047">
    <property type="protein sequence ID" value="PIO76512.1"/>
    <property type="molecule type" value="Genomic_DNA"/>
</dbReference>
<name>A0A2G9V3H5_TELCI</name>
<evidence type="ECO:0000313" key="2">
    <source>
        <dbReference type="EMBL" id="PIO76512.1"/>
    </source>
</evidence>
<organism evidence="2 3">
    <name type="scientific">Teladorsagia circumcincta</name>
    <name type="common">Brown stomach worm</name>
    <name type="synonym">Ostertagia circumcincta</name>
    <dbReference type="NCBI Taxonomy" id="45464"/>
    <lineage>
        <taxon>Eukaryota</taxon>
        <taxon>Metazoa</taxon>
        <taxon>Ecdysozoa</taxon>
        <taxon>Nematoda</taxon>
        <taxon>Chromadorea</taxon>
        <taxon>Rhabditida</taxon>
        <taxon>Rhabditina</taxon>
        <taxon>Rhabditomorpha</taxon>
        <taxon>Strongyloidea</taxon>
        <taxon>Trichostrongylidae</taxon>
        <taxon>Teladorsagia</taxon>
    </lineage>
</organism>
<accession>A0A2G9V3H5</accession>
<sequence>MQSPMGSPMGSSLILDERTTPMMELSPPGMHDPCSELFKMTEFKNHVCIHLKKVSITAFCARQFKLRTRQLDIDAHGYPVITMSVYVELDDYQILHAQAKAGSLPNLQHGMTPHQQPPSFYHQTIGQRHSTGGALVGAPRLAPSTRTPESQSAPTSPANNLDPSQQLQWHGTR</sequence>
<reference evidence="2 3" key="1">
    <citation type="submission" date="2015-09" db="EMBL/GenBank/DDBJ databases">
        <title>Draft genome of the parasitic nematode Teladorsagia circumcincta isolate WARC Sus (inbred).</title>
        <authorList>
            <person name="Mitreva M."/>
        </authorList>
    </citation>
    <scope>NUCLEOTIDE SEQUENCE [LARGE SCALE GENOMIC DNA]</scope>
    <source>
        <strain evidence="2 3">S</strain>
    </source>
</reference>
<dbReference type="Proteomes" id="UP000230423">
    <property type="component" value="Unassembled WGS sequence"/>
</dbReference>
<evidence type="ECO:0000256" key="1">
    <source>
        <dbReference type="SAM" id="MobiDB-lite"/>
    </source>
</evidence>
<evidence type="ECO:0000313" key="3">
    <source>
        <dbReference type="Proteomes" id="UP000230423"/>
    </source>
</evidence>